<dbReference type="CDD" id="cd00093">
    <property type="entry name" value="HTH_XRE"/>
    <property type="match status" value="1"/>
</dbReference>
<dbReference type="SUPFAM" id="SSF47413">
    <property type="entry name" value="lambda repressor-like DNA-binding domains"/>
    <property type="match status" value="1"/>
</dbReference>
<dbReference type="InterPro" id="IPR010982">
    <property type="entry name" value="Lambda_DNA-bd_dom_sf"/>
</dbReference>
<feature type="domain" description="HTH cro/C1-type" evidence="4">
    <location>
        <begin position="7"/>
        <end position="61"/>
    </location>
</feature>
<accession>A0ABX3L0D1</accession>
<evidence type="ECO:0000259" key="4">
    <source>
        <dbReference type="PROSITE" id="PS50943"/>
    </source>
</evidence>
<dbReference type="SMART" id="SM00530">
    <property type="entry name" value="HTH_XRE"/>
    <property type="match status" value="1"/>
</dbReference>
<dbReference type="InterPro" id="IPR050807">
    <property type="entry name" value="TransReg_Diox_bact_type"/>
</dbReference>
<keyword evidence="1" id="KW-0805">Transcription regulation</keyword>
<dbReference type="Pfam" id="PF01381">
    <property type="entry name" value="HTH_3"/>
    <property type="match status" value="1"/>
</dbReference>
<protein>
    <submittedName>
        <fullName evidence="5">Transcriptional regulator</fullName>
    </submittedName>
</protein>
<keyword evidence="3" id="KW-0804">Transcription</keyword>
<dbReference type="Proteomes" id="UP000188820">
    <property type="component" value="Unassembled WGS sequence"/>
</dbReference>
<dbReference type="Gene3D" id="1.10.260.40">
    <property type="entry name" value="lambda repressor-like DNA-binding domains"/>
    <property type="match status" value="1"/>
</dbReference>
<gene>
    <name evidence="5" type="ORF">BKG89_02850</name>
</gene>
<reference evidence="5 6" key="1">
    <citation type="submission" date="2016-10" db="EMBL/GenBank/DDBJ databases">
        <title>Rodentibacter gen. nov. and new species.</title>
        <authorList>
            <person name="Christensen H."/>
        </authorList>
    </citation>
    <scope>NUCLEOTIDE SEQUENCE [LARGE SCALE GENOMIC DNA]</scope>
    <source>
        <strain evidence="5 6">1998236014</strain>
    </source>
</reference>
<organism evidence="5 6">
    <name type="scientific">Rodentibacter caecimuris</name>
    <dbReference type="NCBI Taxonomy" id="1796644"/>
    <lineage>
        <taxon>Bacteria</taxon>
        <taxon>Pseudomonadati</taxon>
        <taxon>Pseudomonadota</taxon>
        <taxon>Gammaproteobacteria</taxon>
        <taxon>Pasteurellales</taxon>
        <taxon>Pasteurellaceae</taxon>
        <taxon>Rodentibacter</taxon>
    </lineage>
</organism>
<dbReference type="EMBL" id="MLAA01000008">
    <property type="protein sequence ID" value="OOF70742.1"/>
    <property type="molecule type" value="Genomic_DNA"/>
</dbReference>
<dbReference type="InterPro" id="IPR001387">
    <property type="entry name" value="Cro/C1-type_HTH"/>
</dbReference>
<evidence type="ECO:0000256" key="2">
    <source>
        <dbReference type="ARBA" id="ARBA00023125"/>
    </source>
</evidence>
<dbReference type="PROSITE" id="PS50943">
    <property type="entry name" value="HTH_CROC1"/>
    <property type="match status" value="1"/>
</dbReference>
<evidence type="ECO:0000256" key="3">
    <source>
        <dbReference type="ARBA" id="ARBA00023163"/>
    </source>
</evidence>
<keyword evidence="6" id="KW-1185">Reference proteome</keyword>
<evidence type="ECO:0000313" key="5">
    <source>
        <dbReference type="EMBL" id="OOF70742.1"/>
    </source>
</evidence>
<dbReference type="PANTHER" id="PTHR46797">
    <property type="entry name" value="HTH-TYPE TRANSCRIPTIONAL REGULATOR"/>
    <property type="match status" value="1"/>
</dbReference>
<comment type="caution">
    <text evidence="5">The sequence shown here is derived from an EMBL/GenBank/DDBJ whole genome shotgun (WGS) entry which is preliminary data.</text>
</comment>
<keyword evidence="2" id="KW-0238">DNA-binding</keyword>
<proteinExistence type="predicted"/>
<dbReference type="PANTHER" id="PTHR46797:SF23">
    <property type="entry name" value="HTH-TYPE TRANSCRIPTIONAL REGULATOR SUTR"/>
    <property type="match status" value="1"/>
</dbReference>
<sequence>MSVHRKLKEIRESQHLSQENVAEKLNMSPSGYAKIERGETKLYLEKLEQIAQVFNVDVTDLIQNDKNICFLINENSSSSSNYYNSDSALIIENEKLRTTVSFQETLINQQKSEIELLKEMNLLLKKQCSS</sequence>
<evidence type="ECO:0000313" key="6">
    <source>
        <dbReference type="Proteomes" id="UP000188820"/>
    </source>
</evidence>
<evidence type="ECO:0000256" key="1">
    <source>
        <dbReference type="ARBA" id="ARBA00023015"/>
    </source>
</evidence>
<dbReference type="RefSeq" id="WP_077462680.1">
    <property type="nucleotide sequence ID" value="NZ_MLAA01000008.1"/>
</dbReference>
<name>A0ABX3L0D1_9PAST</name>